<reference evidence="1" key="1">
    <citation type="journal article" date="2012" name="Nature">
        <title>The tomato genome sequence provides insights into fleshy fruit evolution.</title>
        <authorList>
            <consortium name="Tomato Genome Consortium"/>
        </authorList>
    </citation>
    <scope>NUCLEOTIDE SEQUENCE [LARGE SCALE GENOMIC DNA]</scope>
    <source>
        <strain evidence="1">cv. Heinz 1706</strain>
    </source>
</reference>
<sequence>MIFYLSSGSNNSYIQETIKLLGDRFSIKDLGHLHFFLSVVVIQHANGFTLTQSTTSDVLSLYDGSFPTDTIIYRQTCFAVNKLAQFQSSLSAKHLQATKRLLRYLKDTITYGLHFKHGNSSQLLAYSDADWDGILDTRHSTFQRIVGSVVAKLNWLMNLLQELRVKMCRNPVFHNLMKHFAINSHFVRNQVESRQISVHHIPTGAQLANALTKALPKRSFVNFVSNIGLKQIEPILRWSMWVSFMIDWGCDNTPLQRRHSRRNISSRQVIPV</sequence>
<protein>
    <recommendedName>
        <fullName evidence="3">Reverse transcriptase Ty1/copia-type domain-containing protein</fullName>
    </recommendedName>
</protein>
<evidence type="ECO:0000313" key="1">
    <source>
        <dbReference type="EnsemblPlants" id="Solyc08g063097.1.1"/>
    </source>
</evidence>
<dbReference type="STRING" id="4081.A0A3Q7HMS5"/>
<dbReference type="OMA" id="IEPILRW"/>
<dbReference type="Proteomes" id="UP000004994">
    <property type="component" value="Chromosome 8"/>
</dbReference>
<dbReference type="CDD" id="cd09272">
    <property type="entry name" value="RNase_HI_RT_Ty1"/>
    <property type="match status" value="1"/>
</dbReference>
<name>A0A3Q7HMS5_SOLLC</name>
<reference evidence="1" key="2">
    <citation type="submission" date="2019-01" db="UniProtKB">
        <authorList>
            <consortium name="EnsemblPlants"/>
        </authorList>
    </citation>
    <scope>IDENTIFICATION</scope>
    <source>
        <strain evidence="1">cv. Heinz 1706</strain>
    </source>
</reference>
<keyword evidence="2" id="KW-1185">Reference proteome</keyword>
<proteinExistence type="predicted"/>
<dbReference type="EnsemblPlants" id="Solyc08g063097.1.1">
    <property type="protein sequence ID" value="Solyc08g063097.1.1"/>
    <property type="gene ID" value="Solyc08g063097.1"/>
</dbReference>
<dbReference type="PANTHER" id="PTHR11439">
    <property type="entry name" value="GAG-POL-RELATED RETROTRANSPOSON"/>
    <property type="match status" value="1"/>
</dbReference>
<dbReference type="PANTHER" id="PTHR11439:SF450">
    <property type="entry name" value="REVERSE TRANSCRIPTASE TY1_COPIA-TYPE DOMAIN-CONTAINING PROTEIN"/>
    <property type="match status" value="1"/>
</dbReference>
<dbReference type="Gramene" id="Solyc08g063097.1.1">
    <property type="protein sequence ID" value="Solyc08g063097.1.1"/>
    <property type="gene ID" value="Solyc08g063097.1"/>
</dbReference>
<evidence type="ECO:0008006" key="3">
    <source>
        <dbReference type="Google" id="ProtNLM"/>
    </source>
</evidence>
<organism evidence="1">
    <name type="scientific">Solanum lycopersicum</name>
    <name type="common">Tomato</name>
    <name type="synonym">Lycopersicon esculentum</name>
    <dbReference type="NCBI Taxonomy" id="4081"/>
    <lineage>
        <taxon>Eukaryota</taxon>
        <taxon>Viridiplantae</taxon>
        <taxon>Streptophyta</taxon>
        <taxon>Embryophyta</taxon>
        <taxon>Tracheophyta</taxon>
        <taxon>Spermatophyta</taxon>
        <taxon>Magnoliopsida</taxon>
        <taxon>eudicotyledons</taxon>
        <taxon>Gunneridae</taxon>
        <taxon>Pentapetalae</taxon>
        <taxon>asterids</taxon>
        <taxon>lamiids</taxon>
        <taxon>Solanales</taxon>
        <taxon>Solanaceae</taxon>
        <taxon>Solanoideae</taxon>
        <taxon>Solaneae</taxon>
        <taxon>Solanum</taxon>
        <taxon>Solanum subgen. Lycopersicon</taxon>
    </lineage>
</organism>
<dbReference type="AlphaFoldDB" id="A0A3Q7HMS5"/>
<dbReference type="InParanoid" id="A0A3Q7HMS5"/>
<accession>A0A3Q7HMS5</accession>
<evidence type="ECO:0000313" key="2">
    <source>
        <dbReference type="Proteomes" id="UP000004994"/>
    </source>
</evidence>